<dbReference type="GO" id="GO:0005654">
    <property type="term" value="C:nucleoplasm"/>
    <property type="evidence" value="ECO:0007669"/>
    <property type="project" value="Ensembl"/>
</dbReference>
<dbReference type="AlphaFoldDB" id="A0A8C6YLF5"/>
<evidence type="ECO:0000313" key="6">
    <source>
        <dbReference type="Proteomes" id="UP000694559"/>
    </source>
</evidence>
<dbReference type="GO" id="GO:0005886">
    <property type="term" value="C:plasma membrane"/>
    <property type="evidence" value="ECO:0007669"/>
    <property type="project" value="Ensembl"/>
</dbReference>
<feature type="chain" id="PRO_5034220320" description="FERM domain-containing protein 8" evidence="3">
    <location>
        <begin position="17"/>
        <end position="490"/>
    </location>
</feature>
<dbReference type="Pfam" id="PF24522">
    <property type="entry name" value="KRIT1_FRMD8_FERM_C"/>
    <property type="match status" value="1"/>
</dbReference>
<evidence type="ECO:0000256" key="3">
    <source>
        <dbReference type="SAM" id="SignalP"/>
    </source>
</evidence>
<dbReference type="SUPFAM" id="SSF47031">
    <property type="entry name" value="Second domain of FERM"/>
    <property type="match status" value="1"/>
</dbReference>
<feature type="domain" description="FERM" evidence="4">
    <location>
        <begin position="62"/>
        <end position="408"/>
    </location>
</feature>
<dbReference type="GO" id="GO:0090090">
    <property type="term" value="P:negative regulation of canonical Wnt signaling pathway"/>
    <property type="evidence" value="ECO:0007669"/>
    <property type="project" value="TreeGrafter"/>
</dbReference>
<dbReference type="InterPro" id="IPR000299">
    <property type="entry name" value="FERM_domain"/>
</dbReference>
<dbReference type="OrthoDB" id="2142533at2759"/>
<dbReference type="GO" id="GO:0032760">
    <property type="term" value="P:positive regulation of tumor necrosis factor production"/>
    <property type="evidence" value="ECO:0007669"/>
    <property type="project" value="Ensembl"/>
</dbReference>
<dbReference type="GeneTree" id="ENSGT00530000063721"/>
<evidence type="ECO:0000256" key="2">
    <source>
        <dbReference type="SAM" id="MobiDB-lite"/>
    </source>
</evidence>
<dbReference type="InterPro" id="IPR057096">
    <property type="entry name" value="KRIT1_FRMD8_FERM_C"/>
</dbReference>
<dbReference type="GO" id="GO:0005829">
    <property type="term" value="C:cytosol"/>
    <property type="evidence" value="ECO:0007669"/>
    <property type="project" value="Ensembl"/>
</dbReference>
<dbReference type="InterPro" id="IPR035963">
    <property type="entry name" value="FERM_2"/>
</dbReference>
<evidence type="ECO:0000259" key="4">
    <source>
        <dbReference type="PROSITE" id="PS50057"/>
    </source>
</evidence>
<reference evidence="5" key="1">
    <citation type="submission" date="2025-08" db="UniProtKB">
        <authorList>
            <consortium name="Ensembl"/>
        </authorList>
    </citation>
    <scope>IDENTIFICATION</scope>
</reference>
<gene>
    <name evidence="5" type="primary">FRMD8</name>
</gene>
<organism evidence="5 6">
    <name type="scientific">Naja naja</name>
    <name type="common">Indian cobra</name>
    <dbReference type="NCBI Taxonomy" id="35670"/>
    <lineage>
        <taxon>Eukaryota</taxon>
        <taxon>Metazoa</taxon>
        <taxon>Chordata</taxon>
        <taxon>Craniata</taxon>
        <taxon>Vertebrata</taxon>
        <taxon>Euteleostomi</taxon>
        <taxon>Lepidosauria</taxon>
        <taxon>Squamata</taxon>
        <taxon>Bifurcata</taxon>
        <taxon>Unidentata</taxon>
        <taxon>Episquamata</taxon>
        <taxon>Toxicofera</taxon>
        <taxon>Serpentes</taxon>
        <taxon>Colubroidea</taxon>
        <taxon>Elapidae</taxon>
        <taxon>Elapinae</taxon>
        <taxon>Naja</taxon>
    </lineage>
</organism>
<dbReference type="PANTHER" id="PTHR13283:SF10">
    <property type="entry name" value="FERM DOMAIN-CONTAINING PROTEIN 8"/>
    <property type="match status" value="1"/>
</dbReference>
<protein>
    <recommendedName>
        <fullName evidence="1">FERM domain-containing protein 8</fullName>
    </recommendedName>
</protein>
<dbReference type="InterPro" id="IPR051594">
    <property type="entry name" value="KRIT1/FRMD8"/>
</dbReference>
<dbReference type="Gene3D" id="2.30.29.30">
    <property type="entry name" value="Pleckstrin-homology domain (PH domain)/Phosphotyrosine-binding domain (PTB)"/>
    <property type="match status" value="1"/>
</dbReference>
<keyword evidence="3" id="KW-0732">Signal</keyword>
<dbReference type="InterPro" id="IPR019749">
    <property type="entry name" value="Band_41_domain"/>
</dbReference>
<sequence length="490" mass="55807">MIQSLWLGLEMNMCICLICSQACNLLSLSFGLQMEGDKLMVPPSGDQGSQRSSVSSTGPRAQDVLVYLVDDTVVRLTMDNLPSVTAHELHRMVLDVLKLPECALDIFSLWLISPFLEVQLKPKHQPYKICRQWQELLFRFTGCSVDEIMEDEPSLQFRRNIFFLRRKELQIQDEDVLRLLYEEAKYKVLEGRYPCDLADCDALGALVCRINLGPYNPEQHTASFLKEKLDCFLPSHLCHGGHKLFASLRKRAGSRGPIREQGLLRAFRELPEAGACEEHATLLSLYRAYLQKCHELPYYGCAFFFGEIDKPVQALLHRTGRKAVTVAISMEGVYIMDSKEKDVLLGLRFQELSWDHTFPSEEEHILWLEFDGENEGRQVNKLLKVYSKQAELMSSLIEYCIELNASARGLDSEPTTAAVPTSDQQPAKIQRQSSVLRSRMQRLATIDYVEEGKEIKRVKPRRTTSFFGRQLSNAPTSYSAVRAAENLEQG</sequence>
<name>A0A8C6YLF5_NAJNA</name>
<dbReference type="Gene3D" id="3.10.20.90">
    <property type="entry name" value="Phosphatidylinositol 3-kinase Catalytic Subunit, Chain A, domain 1"/>
    <property type="match status" value="1"/>
</dbReference>
<dbReference type="Pfam" id="PF00373">
    <property type="entry name" value="FERM_M"/>
    <property type="match status" value="1"/>
</dbReference>
<dbReference type="OMA" id="GCAFFYG"/>
<dbReference type="InterPro" id="IPR011993">
    <property type="entry name" value="PH-like_dom_sf"/>
</dbReference>
<dbReference type="InterPro" id="IPR019748">
    <property type="entry name" value="FERM_central"/>
</dbReference>
<dbReference type="PROSITE" id="PS50057">
    <property type="entry name" value="FERM_3"/>
    <property type="match status" value="1"/>
</dbReference>
<feature type="compositionally biased region" description="Polar residues" evidence="2">
    <location>
        <begin position="413"/>
        <end position="431"/>
    </location>
</feature>
<evidence type="ECO:0000313" key="5">
    <source>
        <dbReference type="Ensembl" id="ENSNNAP00000029166.1"/>
    </source>
</evidence>
<dbReference type="GO" id="GO:0034451">
    <property type="term" value="C:centriolar satellite"/>
    <property type="evidence" value="ECO:0007669"/>
    <property type="project" value="Ensembl"/>
</dbReference>
<dbReference type="Ensembl" id="ENSNNAT00000030587.1">
    <property type="protein sequence ID" value="ENSNNAP00000029166.1"/>
    <property type="gene ID" value="ENSNNAG00000018718.1"/>
</dbReference>
<feature type="signal peptide" evidence="3">
    <location>
        <begin position="1"/>
        <end position="16"/>
    </location>
</feature>
<proteinExistence type="predicted"/>
<dbReference type="SMART" id="SM00295">
    <property type="entry name" value="B41"/>
    <property type="match status" value="1"/>
</dbReference>
<keyword evidence="6" id="KW-1185">Reference proteome</keyword>
<reference evidence="5" key="2">
    <citation type="submission" date="2025-09" db="UniProtKB">
        <authorList>
            <consortium name="Ensembl"/>
        </authorList>
    </citation>
    <scope>IDENTIFICATION</scope>
</reference>
<dbReference type="CDD" id="cd14473">
    <property type="entry name" value="FERM_B-lobe"/>
    <property type="match status" value="1"/>
</dbReference>
<dbReference type="Gene3D" id="1.20.80.10">
    <property type="match status" value="1"/>
</dbReference>
<dbReference type="Proteomes" id="UP000694559">
    <property type="component" value="Unplaced"/>
</dbReference>
<feature type="region of interest" description="Disordered" evidence="2">
    <location>
        <begin position="412"/>
        <end position="431"/>
    </location>
</feature>
<evidence type="ECO:0000256" key="1">
    <source>
        <dbReference type="ARBA" id="ARBA00039547"/>
    </source>
</evidence>
<dbReference type="InterPro" id="IPR014352">
    <property type="entry name" value="FERM/acyl-CoA-bd_prot_sf"/>
</dbReference>
<dbReference type="PANTHER" id="PTHR13283">
    <property type="entry name" value="KREV INTERACTION TRAPPED 1-RELATED"/>
    <property type="match status" value="1"/>
</dbReference>
<accession>A0A8C6YLF5</accession>